<dbReference type="HOGENOM" id="CLU_007308_6_0_2"/>
<keyword evidence="10" id="KW-0067">ATP-binding</keyword>
<evidence type="ECO:0000256" key="1">
    <source>
        <dbReference type="ARBA" id="ARBA00001946"/>
    </source>
</evidence>
<comment type="pathway">
    <text evidence="3">Carbohydrate biosynthesis; gluconeogenesis.</text>
</comment>
<organism evidence="15 16">
    <name type="scientific">Pyrobaculum oguniense (strain DSM 13380 / JCM 10595 / TE7)</name>
    <dbReference type="NCBI Taxonomy" id="698757"/>
    <lineage>
        <taxon>Archaea</taxon>
        <taxon>Thermoproteota</taxon>
        <taxon>Thermoprotei</taxon>
        <taxon>Thermoproteales</taxon>
        <taxon>Thermoproteaceae</taxon>
        <taxon>Pyrobaculum</taxon>
    </lineage>
</organism>
<dbReference type="InterPro" id="IPR006319">
    <property type="entry name" value="PEP_synth"/>
</dbReference>
<evidence type="ECO:0000256" key="7">
    <source>
        <dbReference type="ARBA" id="ARBA00022723"/>
    </source>
</evidence>
<evidence type="ECO:0000256" key="3">
    <source>
        <dbReference type="ARBA" id="ARBA00004742"/>
    </source>
</evidence>
<keyword evidence="8" id="KW-0547">Nucleotide-binding</keyword>
<evidence type="ECO:0000256" key="12">
    <source>
        <dbReference type="ARBA" id="ARBA00033470"/>
    </source>
</evidence>
<accession>H6Q9F2</accession>
<dbReference type="GO" id="GO:0006094">
    <property type="term" value="P:gluconeogenesis"/>
    <property type="evidence" value="ECO:0007669"/>
    <property type="project" value="UniProtKB-UniPathway"/>
</dbReference>
<comment type="similarity">
    <text evidence="4">Belongs to the PEP-utilizing enzyme family.</text>
</comment>
<dbReference type="EC" id="2.7.9.2" evidence="5"/>
<dbReference type="PANTHER" id="PTHR43030">
    <property type="entry name" value="PHOSPHOENOLPYRUVATE SYNTHASE"/>
    <property type="match status" value="1"/>
</dbReference>
<dbReference type="eggNOG" id="arCOG01111">
    <property type="taxonomic scope" value="Archaea"/>
</dbReference>
<evidence type="ECO:0000256" key="11">
    <source>
        <dbReference type="ARBA" id="ARBA00022842"/>
    </source>
</evidence>
<evidence type="ECO:0000313" key="16">
    <source>
        <dbReference type="Proteomes" id="UP000009062"/>
    </source>
</evidence>
<dbReference type="Proteomes" id="UP000009062">
    <property type="component" value="Chromosome"/>
</dbReference>
<keyword evidence="11" id="KW-0460">Magnesium</keyword>
<evidence type="ECO:0000256" key="9">
    <source>
        <dbReference type="ARBA" id="ARBA00022777"/>
    </source>
</evidence>
<dbReference type="Gene3D" id="3.30.1490.20">
    <property type="entry name" value="ATP-grasp fold, A domain"/>
    <property type="match status" value="1"/>
</dbReference>
<dbReference type="Pfam" id="PF01326">
    <property type="entry name" value="PPDK_N"/>
    <property type="match status" value="1"/>
</dbReference>
<dbReference type="InterPro" id="IPR002192">
    <property type="entry name" value="PPDK_AMP/ATP-bd"/>
</dbReference>
<evidence type="ECO:0000256" key="13">
    <source>
        <dbReference type="ARBA" id="ARBA00047700"/>
    </source>
</evidence>
<dbReference type="PANTHER" id="PTHR43030:SF1">
    <property type="entry name" value="PHOSPHOENOLPYRUVATE SYNTHASE"/>
    <property type="match status" value="1"/>
</dbReference>
<keyword evidence="16" id="KW-1185">Reference proteome</keyword>
<dbReference type="UniPathway" id="UPA00138"/>
<dbReference type="KEGG" id="pog:Pogu_1793"/>
<dbReference type="STRING" id="698757.Pogu_1793"/>
<comment type="function">
    <text evidence="2">Catalyzes the phosphorylation of pyruvate to phosphoenolpyruvate.</text>
</comment>
<comment type="cofactor">
    <cofactor evidence="1">
        <name>Mg(2+)</name>
        <dbReference type="ChEBI" id="CHEBI:18420"/>
    </cofactor>
</comment>
<comment type="catalytic activity">
    <reaction evidence="13">
        <text>pyruvate + ATP + H2O = phosphoenolpyruvate + AMP + phosphate + 2 H(+)</text>
        <dbReference type="Rhea" id="RHEA:11364"/>
        <dbReference type="ChEBI" id="CHEBI:15361"/>
        <dbReference type="ChEBI" id="CHEBI:15377"/>
        <dbReference type="ChEBI" id="CHEBI:15378"/>
        <dbReference type="ChEBI" id="CHEBI:30616"/>
        <dbReference type="ChEBI" id="CHEBI:43474"/>
        <dbReference type="ChEBI" id="CHEBI:58702"/>
        <dbReference type="ChEBI" id="CHEBI:456215"/>
        <dbReference type="EC" id="2.7.9.2"/>
    </reaction>
</comment>
<evidence type="ECO:0000313" key="15">
    <source>
        <dbReference type="EMBL" id="AFA39820.1"/>
    </source>
</evidence>
<dbReference type="SUPFAM" id="SSF56059">
    <property type="entry name" value="Glutathione synthetase ATP-binding domain-like"/>
    <property type="match status" value="1"/>
</dbReference>
<evidence type="ECO:0000256" key="4">
    <source>
        <dbReference type="ARBA" id="ARBA00007837"/>
    </source>
</evidence>
<protein>
    <recommendedName>
        <fullName evidence="5">pyruvate, water dikinase</fullName>
        <ecNumber evidence="5">2.7.9.2</ecNumber>
    </recommendedName>
    <alternativeName>
        <fullName evidence="12">Pyruvate, water dikinase</fullName>
    </alternativeName>
</protein>
<evidence type="ECO:0000256" key="5">
    <source>
        <dbReference type="ARBA" id="ARBA00011996"/>
    </source>
</evidence>
<dbReference type="AlphaFoldDB" id="H6Q9F2"/>
<evidence type="ECO:0000256" key="8">
    <source>
        <dbReference type="ARBA" id="ARBA00022741"/>
    </source>
</evidence>
<proteinExistence type="inferred from homology"/>
<keyword evidence="9" id="KW-0418">Kinase</keyword>
<dbReference type="InterPro" id="IPR013815">
    <property type="entry name" value="ATP_grasp_subdomain_1"/>
</dbReference>
<dbReference type="GO" id="GO:0046872">
    <property type="term" value="F:metal ion binding"/>
    <property type="evidence" value="ECO:0007669"/>
    <property type="project" value="UniProtKB-KW"/>
</dbReference>
<evidence type="ECO:0000259" key="14">
    <source>
        <dbReference type="Pfam" id="PF01326"/>
    </source>
</evidence>
<dbReference type="EMBL" id="CP003316">
    <property type="protein sequence ID" value="AFA39820.1"/>
    <property type="molecule type" value="Genomic_DNA"/>
</dbReference>
<dbReference type="Gene3D" id="3.30.470.20">
    <property type="entry name" value="ATP-grasp fold, B domain"/>
    <property type="match status" value="1"/>
</dbReference>
<keyword evidence="7" id="KW-0479">Metal-binding</keyword>
<keyword evidence="6 15" id="KW-0808">Transferase</keyword>
<name>H6Q9F2_PYROT</name>
<dbReference type="GO" id="GO:0008986">
    <property type="term" value="F:pyruvate, water dikinase activity"/>
    <property type="evidence" value="ECO:0007669"/>
    <property type="project" value="UniProtKB-EC"/>
</dbReference>
<sequence length="335" mass="37279">MKYLIPIPELRRTDVALAGGKGASLGELIAAGARVPPGYVVTSQAYRAYLEYNNLDKLVARLDRGEGNPFSIVAEIRERILAGDIPPELDEHLRRVEEEFLDDYLAVRSSATYEDSPDFSFAGIHDTYLGVRGSDVRAYVKRVWASNFVERAVSYKLDNKIPPSKVLMAVVIQKLIDPVSAGVAFSLNPTTGDKSVVAIESSWGLGEAVVSGEVTPDRFYVSKVTGEIIKRVISDQKTKKYALRDGAVVEEELPPDETSRPSLTDEQALRIADVVMRLERYYGHPVDVEWAYGDDVYVLQSRPETVWSKKAVHKWESSGDIIKDIVRTLMSIKSK</sequence>
<evidence type="ECO:0000256" key="10">
    <source>
        <dbReference type="ARBA" id="ARBA00022840"/>
    </source>
</evidence>
<feature type="domain" description="Pyruvate phosphate dikinase AMP/ATP-binding" evidence="14">
    <location>
        <begin position="16"/>
        <end position="314"/>
    </location>
</feature>
<evidence type="ECO:0000256" key="6">
    <source>
        <dbReference type="ARBA" id="ARBA00022679"/>
    </source>
</evidence>
<gene>
    <name evidence="15" type="ordered locus">Pogu_1793</name>
</gene>
<dbReference type="GO" id="GO:0005524">
    <property type="term" value="F:ATP binding"/>
    <property type="evidence" value="ECO:0007669"/>
    <property type="project" value="UniProtKB-KW"/>
</dbReference>
<evidence type="ECO:0000256" key="2">
    <source>
        <dbReference type="ARBA" id="ARBA00002988"/>
    </source>
</evidence>
<reference evidence="15 16" key="1">
    <citation type="journal article" date="2012" name="Stand. Genomic Sci.">
        <title>Complete genome sequence of Pyrobaculum oguniense.</title>
        <authorList>
            <person name="Bernick D.L."/>
            <person name="Karplus K."/>
            <person name="Lui L.M."/>
            <person name="Coker J.K."/>
            <person name="Murphy J.N."/>
            <person name="Chan P.P."/>
            <person name="Cozen A.E."/>
            <person name="Lowe T.M."/>
        </authorList>
    </citation>
    <scope>NUCLEOTIDE SEQUENCE [LARGE SCALE GENOMIC DNA]</scope>
    <source>
        <strain evidence="15 16">TE7</strain>
    </source>
</reference>